<name>A0A1H9WXD8_9RHOB</name>
<dbReference type="AlphaFoldDB" id="A0A1H9WXD8"/>
<dbReference type="Proteomes" id="UP000198885">
    <property type="component" value="Unassembled WGS sequence"/>
</dbReference>
<accession>A0A1H9WXD8</accession>
<dbReference type="RefSeq" id="WP_143071558.1">
    <property type="nucleotide sequence ID" value="NZ_FOGU01000014.1"/>
</dbReference>
<evidence type="ECO:0000313" key="1">
    <source>
        <dbReference type="EMBL" id="SES38499.1"/>
    </source>
</evidence>
<proteinExistence type="predicted"/>
<keyword evidence="2" id="KW-1185">Reference proteome</keyword>
<sequence>MNTSTRAAHVAALMDHCAVLLERARDVLDELGLHRGRQEADEAVDLVARLSEVSGSLNFMDIDWRDIEIMKGDLASIRDALTRVEQQVRLSMDVARGAMPDRLSAQGSVGA</sequence>
<gene>
    <name evidence="1" type="ORF">SAMN04490244_11436</name>
</gene>
<dbReference type="STRING" id="641238.SAMN04490244_11436"/>
<dbReference type="EMBL" id="FOGU01000014">
    <property type="protein sequence ID" value="SES38499.1"/>
    <property type="molecule type" value="Genomic_DNA"/>
</dbReference>
<reference evidence="1 2" key="1">
    <citation type="submission" date="2016-10" db="EMBL/GenBank/DDBJ databases">
        <authorList>
            <person name="de Groot N.N."/>
        </authorList>
    </citation>
    <scope>NUCLEOTIDE SEQUENCE [LARGE SCALE GENOMIC DNA]</scope>
    <source>
        <strain evidence="1 2">DSM 23042</strain>
    </source>
</reference>
<organism evidence="1 2">
    <name type="scientific">Tranquillimonas rosea</name>
    <dbReference type="NCBI Taxonomy" id="641238"/>
    <lineage>
        <taxon>Bacteria</taxon>
        <taxon>Pseudomonadati</taxon>
        <taxon>Pseudomonadota</taxon>
        <taxon>Alphaproteobacteria</taxon>
        <taxon>Rhodobacterales</taxon>
        <taxon>Roseobacteraceae</taxon>
        <taxon>Tranquillimonas</taxon>
    </lineage>
</organism>
<protein>
    <submittedName>
        <fullName evidence="1">Uncharacterized protein</fullName>
    </submittedName>
</protein>
<evidence type="ECO:0000313" key="2">
    <source>
        <dbReference type="Proteomes" id="UP000198885"/>
    </source>
</evidence>